<gene>
    <name evidence="2" type="ORF">D3P04_14350</name>
</gene>
<dbReference type="AlphaFoldDB" id="A0A418STE2"/>
<comment type="caution">
    <text evidence="2">The sequence shown here is derived from an EMBL/GenBank/DDBJ whole genome shotgun (WGS) entry which is preliminary data.</text>
</comment>
<dbReference type="EMBL" id="QZCG01000009">
    <property type="protein sequence ID" value="RJE84179.1"/>
    <property type="molecule type" value="Genomic_DNA"/>
</dbReference>
<dbReference type="SUPFAM" id="SSF46785">
    <property type="entry name" value="Winged helix' DNA-binding domain"/>
    <property type="match status" value="1"/>
</dbReference>
<dbReference type="InterPro" id="IPR011991">
    <property type="entry name" value="ArsR-like_HTH"/>
</dbReference>
<proteinExistence type="predicted"/>
<evidence type="ECO:0000259" key="1">
    <source>
        <dbReference type="PROSITE" id="PS50995"/>
    </source>
</evidence>
<dbReference type="PROSITE" id="PS50995">
    <property type="entry name" value="HTH_MARR_2"/>
    <property type="match status" value="1"/>
</dbReference>
<dbReference type="PANTHER" id="PTHR33164">
    <property type="entry name" value="TRANSCRIPTIONAL REGULATOR, MARR FAMILY"/>
    <property type="match status" value="1"/>
</dbReference>
<dbReference type="CDD" id="cd00090">
    <property type="entry name" value="HTH_ARSR"/>
    <property type="match status" value="1"/>
</dbReference>
<dbReference type="PANTHER" id="PTHR33164:SF57">
    <property type="entry name" value="MARR-FAMILY TRANSCRIPTIONAL REGULATOR"/>
    <property type="match status" value="1"/>
</dbReference>
<dbReference type="Gene3D" id="1.10.10.10">
    <property type="entry name" value="Winged helix-like DNA-binding domain superfamily/Winged helix DNA-binding domain"/>
    <property type="match status" value="1"/>
</dbReference>
<accession>A0A418STE2</accession>
<feature type="domain" description="HTH marR-type" evidence="1">
    <location>
        <begin position="16"/>
        <end position="152"/>
    </location>
</feature>
<dbReference type="SMART" id="SM00347">
    <property type="entry name" value="HTH_MARR"/>
    <property type="match status" value="1"/>
</dbReference>
<dbReference type="GO" id="GO:0006950">
    <property type="term" value="P:response to stress"/>
    <property type="evidence" value="ECO:0007669"/>
    <property type="project" value="TreeGrafter"/>
</dbReference>
<dbReference type="InterPro" id="IPR039422">
    <property type="entry name" value="MarR/SlyA-like"/>
</dbReference>
<evidence type="ECO:0000313" key="2">
    <source>
        <dbReference type="EMBL" id="RJE84179.1"/>
    </source>
</evidence>
<keyword evidence="3" id="KW-1185">Reference proteome</keyword>
<protein>
    <submittedName>
        <fullName evidence="2">MarR family transcriptional regulator</fullName>
    </submittedName>
</protein>
<dbReference type="GO" id="GO:0003700">
    <property type="term" value="F:DNA-binding transcription factor activity"/>
    <property type="evidence" value="ECO:0007669"/>
    <property type="project" value="InterPro"/>
</dbReference>
<dbReference type="Proteomes" id="UP000284202">
    <property type="component" value="Unassembled WGS sequence"/>
</dbReference>
<dbReference type="Pfam" id="PF01047">
    <property type="entry name" value="MarR"/>
    <property type="match status" value="1"/>
</dbReference>
<organism evidence="2 3">
    <name type="scientific">Paracoccus onubensis</name>
    <dbReference type="NCBI Taxonomy" id="1675788"/>
    <lineage>
        <taxon>Bacteria</taxon>
        <taxon>Pseudomonadati</taxon>
        <taxon>Pseudomonadota</taxon>
        <taxon>Alphaproteobacteria</taxon>
        <taxon>Rhodobacterales</taxon>
        <taxon>Paracoccaceae</taxon>
        <taxon>Paracoccus</taxon>
    </lineage>
</organism>
<dbReference type="PRINTS" id="PR00598">
    <property type="entry name" value="HTHMARR"/>
</dbReference>
<dbReference type="InterPro" id="IPR036388">
    <property type="entry name" value="WH-like_DNA-bd_sf"/>
</dbReference>
<name>A0A418STE2_9RHOB</name>
<evidence type="ECO:0000313" key="3">
    <source>
        <dbReference type="Proteomes" id="UP000284202"/>
    </source>
</evidence>
<dbReference type="OrthoDB" id="5974674at2"/>
<dbReference type="InterPro" id="IPR000835">
    <property type="entry name" value="HTH_MarR-typ"/>
</dbReference>
<reference evidence="3" key="1">
    <citation type="submission" date="2018-09" db="EMBL/GenBank/DDBJ databases">
        <title>Acidovorax cavernicola nov. sp. isolated from Gruta de las Maravillas (Aracena, Spain).</title>
        <authorList>
            <person name="Jurado V."/>
            <person name="Gutierrez-Patricio S."/>
            <person name="Gonzalez-Pimentel J.L."/>
            <person name="Miller A.Z."/>
            <person name="Laiz L."/>
            <person name="Saiz-Jimenez C."/>
        </authorList>
    </citation>
    <scope>NUCLEOTIDE SEQUENCE [LARGE SCALE GENOMIC DNA]</scope>
    <source>
        <strain evidence="3">1011MAR3C25</strain>
    </source>
</reference>
<dbReference type="RefSeq" id="WP_119750052.1">
    <property type="nucleotide sequence ID" value="NZ_QZCG01000009.1"/>
</dbReference>
<sequence>MSSTEKVQITHIGRQIRELHGALIEIASLMNRPQRDEQMVREAGIALDRALFPLLVGIERLGPIGIVELADRAGRDYTTVSRQVAKLESLGLAERRKSAADRRVNEAVVTPKGKAMTDKIDVARERMASAVFASWNPHDVDELVRLMRKFADAMGGEPEAPG</sequence>
<dbReference type="InterPro" id="IPR036390">
    <property type="entry name" value="WH_DNA-bd_sf"/>
</dbReference>